<evidence type="ECO:0000256" key="1">
    <source>
        <dbReference type="ARBA" id="ARBA00007796"/>
    </source>
</evidence>
<keyword evidence="3" id="KW-0963">Cytoplasm</keyword>
<dbReference type="GO" id="GO:0035556">
    <property type="term" value="P:intracellular signal transduction"/>
    <property type="evidence" value="ECO:0007669"/>
    <property type="project" value="UniProtKB-UniRule"/>
</dbReference>
<comment type="function">
    <text evidence="3">Functions as guanine nucleotide exchange factor (GEF) for RAB11A.</text>
</comment>
<accession>A0A8C9PYQ9</accession>
<keyword evidence="6" id="KW-1185">Reference proteome</keyword>
<keyword evidence="2 3" id="KW-0175">Coiled coil</keyword>
<keyword evidence="3" id="KW-0344">Guanine-nucleotide releasing factor</keyword>
<comment type="subunit">
    <text evidence="3">Interacts with GDP-bound and nucleotide-free forms of RAB11A.</text>
</comment>
<feature type="region of interest" description="Disordered" evidence="4">
    <location>
        <begin position="28"/>
        <end position="60"/>
    </location>
</feature>
<evidence type="ECO:0000313" key="6">
    <source>
        <dbReference type="Proteomes" id="UP000694422"/>
    </source>
</evidence>
<dbReference type="InterPro" id="IPR007940">
    <property type="entry name" value="SH3BP5"/>
</dbReference>
<evidence type="ECO:0000256" key="2">
    <source>
        <dbReference type="ARBA" id="ARBA00023054"/>
    </source>
</evidence>
<proteinExistence type="inferred from homology"/>
<dbReference type="GO" id="GO:0005085">
    <property type="term" value="F:guanyl-nucleotide exchange factor activity"/>
    <property type="evidence" value="ECO:0007669"/>
    <property type="project" value="UniProtKB-UniRule"/>
</dbReference>
<organism evidence="5 6">
    <name type="scientific">Spermophilus dauricus</name>
    <name type="common">Daurian ground squirrel</name>
    <dbReference type="NCBI Taxonomy" id="99837"/>
    <lineage>
        <taxon>Eukaryota</taxon>
        <taxon>Metazoa</taxon>
        <taxon>Chordata</taxon>
        <taxon>Craniata</taxon>
        <taxon>Vertebrata</taxon>
        <taxon>Euteleostomi</taxon>
        <taxon>Mammalia</taxon>
        <taxon>Eutheria</taxon>
        <taxon>Euarchontoglires</taxon>
        <taxon>Glires</taxon>
        <taxon>Rodentia</taxon>
        <taxon>Sciuromorpha</taxon>
        <taxon>Sciuridae</taxon>
        <taxon>Xerinae</taxon>
        <taxon>Marmotini</taxon>
        <taxon>Spermophilus</taxon>
    </lineage>
</organism>
<reference evidence="5" key="2">
    <citation type="submission" date="2025-09" db="UniProtKB">
        <authorList>
            <consortium name="Ensembl"/>
        </authorList>
    </citation>
    <scope>IDENTIFICATION</scope>
</reference>
<dbReference type="Ensembl" id="ENSSDAT00000017909.1">
    <property type="protein sequence ID" value="ENSSDAP00000015779.1"/>
    <property type="gene ID" value="ENSSDAG00000014255.1"/>
</dbReference>
<dbReference type="Proteomes" id="UP000694422">
    <property type="component" value="Unplaced"/>
</dbReference>
<reference evidence="5" key="1">
    <citation type="submission" date="2025-08" db="UniProtKB">
        <authorList>
            <consortium name="Ensembl"/>
        </authorList>
    </citation>
    <scope>IDENTIFICATION</scope>
</reference>
<comment type="domain">
    <text evidence="3">The N-terminal half of the protein mediates interaction with RAB11A and functions as guanine nucleotide exchange factor. Four long alpha-helices (interrupted by a central kink) assemble into coiled coils, giving rise to a 'V' shape.</text>
</comment>
<protein>
    <recommendedName>
        <fullName evidence="3">SH3 domain-binding protein 5</fullName>
        <shortName evidence="3">SH3BP-5</shortName>
    </recommendedName>
</protein>
<sequence length="96" mass="10699">MSHGSERNTRTLAVDRALKQSCLEELEELLPPDGQEGGSVEEGEEKGMEQGLEEEEEVDPRIQGELEHLYESTDAVNRWEAELEDAVTIQTLLCAA</sequence>
<name>A0A8C9PYQ9_SPEDA</name>
<dbReference type="AlphaFoldDB" id="A0A8C9PYQ9"/>
<evidence type="ECO:0000313" key="5">
    <source>
        <dbReference type="Ensembl" id="ENSSDAP00000015779.1"/>
    </source>
</evidence>
<comment type="similarity">
    <text evidence="1 3">Belongs to the SH3BP5 family.</text>
</comment>
<dbReference type="GO" id="GO:0005737">
    <property type="term" value="C:cytoplasm"/>
    <property type="evidence" value="ECO:0007669"/>
    <property type="project" value="UniProtKB-SubCell"/>
</dbReference>
<dbReference type="GO" id="GO:0017124">
    <property type="term" value="F:SH3 domain binding"/>
    <property type="evidence" value="ECO:0007669"/>
    <property type="project" value="UniProtKB-UniRule"/>
</dbReference>
<dbReference type="Pfam" id="PF05276">
    <property type="entry name" value="SH3BP5"/>
    <property type="match status" value="1"/>
</dbReference>
<comment type="subcellular location">
    <subcellularLocation>
        <location evidence="3">Cytoplasm</location>
    </subcellularLocation>
    <text evidence="3">Colocalizes with RAB11A on cytoplasmic vesicle membranes.</text>
</comment>
<evidence type="ECO:0000256" key="4">
    <source>
        <dbReference type="SAM" id="MobiDB-lite"/>
    </source>
</evidence>
<evidence type="ECO:0000256" key="3">
    <source>
        <dbReference type="RuleBase" id="RU369054"/>
    </source>
</evidence>